<dbReference type="PROSITE" id="PS50835">
    <property type="entry name" value="IG_LIKE"/>
    <property type="match status" value="2"/>
</dbReference>
<protein>
    <recommendedName>
        <fullName evidence="2">Ig-like domain-containing protein</fullName>
    </recommendedName>
</protein>
<dbReference type="FunFam" id="2.60.40.10:FF:000437">
    <property type="entry name" value="Beat-IIIc, isoform A"/>
    <property type="match status" value="1"/>
</dbReference>
<sequence length="226" mass="25194">MARSGDAVSLSCIYDLQGPLYTIKWYFNDNEFYRFVPKALPTQHSYPVNGMKVDIKNSDENGVTLINVSRELTGLYKCEVSEDMPTYHTAMKEQHMQVVDVPDTDPVILADKSRVEPNEILKANCTSGTSHPAPNVTWTLNGAYLNNETMEFKITSRKIPKGNMMMTWSSLELKAASGLFRDSRLGLRCFANIDGIYTATAEYEITEDAPLLAPITGDASPHRGSK</sequence>
<dbReference type="InterPro" id="IPR013162">
    <property type="entry name" value="CD80_C2-set"/>
</dbReference>
<dbReference type="Pfam" id="PF08205">
    <property type="entry name" value="C2-set_2"/>
    <property type="match status" value="1"/>
</dbReference>
<dbReference type="InterPro" id="IPR007110">
    <property type="entry name" value="Ig-like_dom"/>
</dbReference>
<dbReference type="PANTHER" id="PTHR21261:SF17">
    <property type="entry name" value="BEAT VI"/>
    <property type="match status" value="1"/>
</dbReference>
<name>A0A8J5QTZ6_9HYME</name>
<keyword evidence="1" id="KW-1015">Disulfide bond</keyword>
<evidence type="ECO:0000313" key="3">
    <source>
        <dbReference type="EMBL" id="KAG8035502.1"/>
    </source>
</evidence>
<proteinExistence type="predicted"/>
<comment type="caution">
    <text evidence="3">The sequence shown here is derived from an EMBL/GenBank/DDBJ whole genome shotgun (WGS) entry which is preliminary data.</text>
</comment>
<dbReference type="AlphaFoldDB" id="A0A8J5QTZ6"/>
<gene>
    <name evidence="3" type="ORF">G9C98_006948</name>
</gene>
<organism evidence="3 4">
    <name type="scientific">Cotesia typhae</name>
    <dbReference type="NCBI Taxonomy" id="2053667"/>
    <lineage>
        <taxon>Eukaryota</taxon>
        <taxon>Metazoa</taxon>
        <taxon>Ecdysozoa</taxon>
        <taxon>Arthropoda</taxon>
        <taxon>Hexapoda</taxon>
        <taxon>Insecta</taxon>
        <taxon>Pterygota</taxon>
        <taxon>Neoptera</taxon>
        <taxon>Endopterygota</taxon>
        <taxon>Hymenoptera</taxon>
        <taxon>Apocrita</taxon>
        <taxon>Ichneumonoidea</taxon>
        <taxon>Braconidae</taxon>
        <taxon>Microgastrinae</taxon>
        <taxon>Cotesia</taxon>
    </lineage>
</organism>
<dbReference type="PANTHER" id="PTHR21261">
    <property type="entry name" value="BEAT PROTEIN"/>
    <property type="match status" value="1"/>
</dbReference>
<dbReference type="Proteomes" id="UP000729913">
    <property type="component" value="Unassembled WGS sequence"/>
</dbReference>
<feature type="domain" description="Ig-like" evidence="2">
    <location>
        <begin position="1"/>
        <end position="97"/>
    </location>
</feature>
<accession>A0A8J5QTZ6</accession>
<reference evidence="3" key="1">
    <citation type="submission" date="2020-03" db="EMBL/GenBank/DDBJ databases">
        <authorList>
            <person name="Chebbi M.A."/>
            <person name="Drezen J.M."/>
        </authorList>
    </citation>
    <scope>NUCLEOTIDE SEQUENCE</scope>
    <source>
        <tissue evidence="3">Whole body</tissue>
    </source>
</reference>
<feature type="domain" description="Ig-like" evidence="2">
    <location>
        <begin position="102"/>
        <end position="206"/>
    </location>
</feature>
<keyword evidence="4" id="KW-1185">Reference proteome</keyword>
<evidence type="ECO:0000256" key="1">
    <source>
        <dbReference type="ARBA" id="ARBA00023157"/>
    </source>
</evidence>
<evidence type="ECO:0000259" key="2">
    <source>
        <dbReference type="PROSITE" id="PS50835"/>
    </source>
</evidence>
<dbReference type="OrthoDB" id="6351205at2759"/>
<dbReference type="EMBL" id="JAAOIC020000060">
    <property type="protein sequence ID" value="KAG8035502.1"/>
    <property type="molecule type" value="Genomic_DNA"/>
</dbReference>
<evidence type="ECO:0000313" key="4">
    <source>
        <dbReference type="Proteomes" id="UP000729913"/>
    </source>
</evidence>
<reference evidence="3" key="2">
    <citation type="submission" date="2021-04" db="EMBL/GenBank/DDBJ databases">
        <title>Genome-wide patterns of bracovirus chromosomal integration into multiple host tissues during parasitism.</title>
        <authorList>
            <person name="Chebbi M.A.C."/>
        </authorList>
    </citation>
    <scope>NUCLEOTIDE SEQUENCE</scope>
    <source>
        <tissue evidence="3">Whole body</tissue>
    </source>
</reference>